<organism evidence="1 2">
    <name type="scientific">Paraburkholderia strydomiana</name>
    <dbReference type="NCBI Taxonomy" id="1245417"/>
    <lineage>
        <taxon>Bacteria</taxon>
        <taxon>Pseudomonadati</taxon>
        <taxon>Pseudomonadota</taxon>
        <taxon>Betaproteobacteria</taxon>
        <taxon>Burkholderiales</taxon>
        <taxon>Burkholderiaceae</taxon>
        <taxon>Paraburkholderia</taxon>
    </lineage>
</organism>
<keyword evidence="2" id="KW-1185">Reference proteome</keyword>
<reference evidence="1 2" key="1">
    <citation type="journal article" date="2024" name="Chem. Sci.">
        <title>Discovery of megapolipeptins by genome mining of a Burkholderiales bacteria collection.</title>
        <authorList>
            <person name="Paulo B.S."/>
            <person name="Recchia M.J.J."/>
            <person name="Lee S."/>
            <person name="Fergusson C.H."/>
            <person name="Romanowski S.B."/>
            <person name="Hernandez A."/>
            <person name="Krull N."/>
            <person name="Liu D.Y."/>
            <person name="Cavanagh H."/>
            <person name="Bos A."/>
            <person name="Gray C.A."/>
            <person name="Murphy B.T."/>
            <person name="Linington R.G."/>
            <person name="Eustaquio A.S."/>
        </authorList>
    </citation>
    <scope>NUCLEOTIDE SEQUENCE [LARGE SCALE GENOMIC DNA]</scope>
    <source>
        <strain evidence="1 2">RL17-350-BIC-E</strain>
    </source>
</reference>
<evidence type="ECO:0000313" key="1">
    <source>
        <dbReference type="EMBL" id="MFM0716269.1"/>
    </source>
</evidence>
<proteinExistence type="predicted"/>
<accession>A0ABW9E9S1</accession>
<protein>
    <submittedName>
        <fullName evidence="1">Uncharacterized protein</fullName>
    </submittedName>
</protein>
<dbReference type="RefSeq" id="WP_408142204.1">
    <property type="nucleotide sequence ID" value="NZ_JAQQCJ010000008.1"/>
</dbReference>
<gene>
    <name evidence="1" type="ORF">PQQ73_08025</name>
</gene>
<dbReference type="Proteomes" id="UP001629392">
    <property type="component" value="Unassembled WGS sequence"/>
</dbReference>
<evidence type="ECO:0000313" key="2">
    <source>
        <dbReference type="Proteomes" id="UP001629392"/>
    </source>
</evidence>
<dbReference type="EMBL" id="JAQQCL010000004">
    <property type="protein sequence ID" value="MFM0716269.1"/>
    <property type="molecule type" value="Genomic_DNA"/>
</dbReference>
<sequence length="97" mass="10907">MPNERKRGGKQGGKRDLQAEKTLYRSIYQIELARGSSYIASTRSPATQRIAIAEVFQEFHLRYGPDTANIFRELLAESLRRRGDPPAAQAVLSFEPG</sequence>
<name>A0ABW9E9S1_9BURK</name>
<comment type="caution">
    <text evidence="1">The sequence shown here is derived from an EMBL/GenBank/DDBJ whole genome shotgun (WGS) entry which is preliminary data.</text>
</comment>